<dbReference type="GO" id="GO:0051536">
    <property type="term" value="F:iron-sulfur cluster binding"/>
    <property type="evidence" value="ECO:0007669"/>
    <property type="project" value="UniProtKB-KW"/>
</dbReference>
<keyword evidence="4" id="KW-0411">Iron-sulfur</keyword>
<dbReference type="SUPFAM" id="SSF102114">
    <property type="entry name" value="Radical SAM enzymes"/>
    <property type="match status" value="1"/>
</dbReference>
<evidence type="ECO:0000313" key="7">
    <source>
        <dbReference type="Proteomes" id="UP000176260"/>
    </source>
</evidence>
<dbReference type="PROSITE" id="PS51918">
    <property type="entry name" value="RADICAL_SAM"/>
    <property type="match status" value="1"/>
</dbReference>
<name>A0A1G1XQF8_9BACT</name>
<evidence type="ECO:0000259" key="5">
    <source>
        <dbReference type="PROSITE" id="PS51918"/>
    </source>
</evidence>
<sequence length="298" mass="33997">MKRVDIKIGFDCNNSCDFCVQGDKRFKYKKRTLGQIKKALADAKKQRREGVVFTGGEPTLHPDIIAAIIYAHDLGFKNIQIQSNGRMFAYFDFCQKLIAAGANEFSPALHGSKPEIHDQLTNSPGAWQQVVSGIKNLKQLDQYVLTNTVITTKNYQDLPDLAKLLVDLGVNQFQFAFPHILGTADKNKVWLVPKKTEVMPYVKKGLDIGIKAGKVVMTEAIPYCLMQDYEDYIAEKIMPETMVFDAEGITPSYKDYRLNLGKAKRQECKQCKYYKICEGPWKEYPEIFGWEEFKPILK</sequence>
<dbReference type="InterPro" id="IPR050377">
    <property type="entry name" value="Radical_SAM_PqqE_MftC-like"/>
</dbReference>
<evidence type="ECO:0000313" key="6">
    <source>
        <dbReference type="EMBL" id="OGY42242.1"/>
    </source>
</evidence>
<dbReference type="CDD" id="cd01335">
    <property type="entry name" value="Radical_SAM"/>
    <property type="match status" value="1"/>
</dbReference>
<dbReference type="Gene3D" id="3.20.20.70">
    <property type="entry name" value="Aldolase class I"/>
    <property type="match status" value="1"/>
</dbReference>
<dbReference type="SFLD" id="SFLDG01067">
    <property type="entry name" value="SPASM/twitch_domain_containing"/>
    <property type="match status" value="1"/>
</dbReference>
<accession>A0A1G1XQF8</accession>
<dbReference type="GO" id="GO:0003824">
    <property type="term" value="F:catalytic activity"/>
    <property type="evidence" value="ECO:0007669"/>
    <property type="project" value="InterPro"/>
</dbReference>
<gene>
    <name evidence="6" type="ORF">A2Y67_01885</name>
</gene>
<evidence type="ECO:0000256" key="1">
    <source>
        <dbReference type="ARBA" id="ARBA00022691"/>
    </source>
</evidence>
<dbReference type="PANTHER" id="PTHR11228">
    <property type="entry name" value="RADICAL SAM DOMAIN PROTEIN"/>
    <property type="match status" value="1"/>
</dbReference>
<evidence type="ECO:0000256" key="4">
    <source>
        <dbReference type="ARBA" id="ARBA00023014"/>
    </source>
</evidence>
<dbReference type="InterPro" id="IPR058240">
    <property type="entry name" value="rSAM_sf"/>
</dbReference>
<proteinExistence type="predicted"/>
<evidence type="ECO:0000256" key="3">
    <source>
        <dbReference type="ARBA" id="ARBA00023004"/>
    </source>
</evidence>
<keyword evidence="1" id="KW-0949">S-adenosyl-L-methionine</keyword>
<dbReference type="Pfam" id="PF04055">
    <property type="entry name" value="Radical_SAM"/>
    <property type="match status" value="1"/>
</dbReference>
<evidence type="ECO:0000256" key="2">
    <source>
        <dbReference type="ARBA" id="ARBA00022723"/>
    </source>
</evidence>
<reference evidence="6 7" key="1">
    <citation type="journal article" date="2016" name="Nat. Commun.">
        <title>Thousands of microbial genomes shed light on interconnected biogeochemical processes in an aquifer system.</title>
        <authorList>
            <person name="Anantharaman K."/>
            <person name="Brown C.T."/>
            <person name="Hug L.A."/>
            <person name="Sharon I."/>
            <person name="Castelle C.J."/>
            <person name="Probst A.J."/>
            <person name="Thomas B.C."/>
            <person name="Singh A."/>
            <person name="Wilkins M.J."/>
            <person name="Karaoz U."/>
            <person name="Brodie E.L."/>
            <person name="Williams K.H."/>
            <person name="Hubbard S.S."/>
            <person name="Banfield J.F."/>
        </authorList>
    </citation>
    <scope>NUCLEOTIDE SEQUENCE [LARGE SCALE GENOMIC DNA]</scope>
</reference>
<comment type="caution">
    <text evidence="6">The sequence shown here is derived from an EMBL/GenBank/DDBJ whole genome shotgun (WGS) entry which is preliminary data.</text>
</comment>
<dbReference type="EMBL" id="MHIA01000016">
    <property type="protein sequence ID" value="OGY42242.1"/>
    <property type="molecule type" value="Genomic_DNA"/>
</dbReference>
<dbReference type="SFLD" id="SFLDS00029">
    <property type="entry name" value="Radical_SAM"/>
    <property type="match status" value="1"/>
</dbReference>
<feature type="domain" description="Radical SAM core" evidence="5">
    <location>
        <begin position="1"/>
        <end position="211"/>
    </location>
</feature>
<keyword evidence="2" id="KW-0479">Metal-binding</keyword>
<keyword evidence="3" id="KW-0408">Iron</keyword>
<dbReference type="PANTHER" id="PTHR11228:SF34">
    <property type="entry name" value="TUNGSTEN-CONTAINING ALDEHYDE FERREDOXIN OXIDOREDUCTASE COFACTOR MODIFYING PROTEIN"/>
    <property type="match status" value="1"/>
</dbReference>
<dbReference type="InterPro" id="IPR013785">
    <property type="entry name" value="Aldolase_TIM"/>
</dbReference>
<organism evidence="6 7">
    <name type="scientific">Candidatus Buchananbacteria bacterium RBG_13_39_9</name>
    <dbReference type="NCBI Taxonomy" id="1797531"/>
    <lineage>
        <taxon>Bacteria</taxon>
        <taxon>Candidatus Buchananiibacteriota</taxon>
    </lineage>
</organism>
<dbReference type="AlphaFoldDB" id="A0A1G1XQF8"/>
<dbReference type="Proteomes" id="UP000176260">
    <property type="component" value="Unassembled WGS sequence"/>
</dbReference>
<dbReference type="GO" id="GO:0046872">
    <property type="term" value="F:metal ion binding"/>
    <property type="evidence" value="ECO:0007669"/>
    <property type="project" value="UniProtKB-KW"/>
</dbReference>
<dbReference type="InterPro" id="IPR007197">
    <property type="entry name" value="rSAM"/>
</dbReference>
<protein>
    <recommendedName>
        <fullName evidence="5">Radical SAM core domain-containing protein</fullName>
    </recommendedName>
</protein>